<proteinExistence type="predicted"/>
<evidence type="ECO:0000313" key="5">
    <source>
        <dbReference type="RefSeq" id="XP_025051638.1"/>
    </source>
</evidence>
<keyword evidence="1" id="KW-0677">Repeat</keyword>
<dbReference type="Proteomes" id="UP000189705">
    <property type="component" value="Unplaced"/>
</dbReference>
<evidence type="ECO:0000256" key="1">
    <source>
        <dbReference type="ARBA" id="ARBA00022737"/>
    </source>
</evidence>
<dbReference type="Pfam" id="PF21047">
    <property type="entry name" value="HEAT_Maestro"/>
    <property type="match status" value="1"/>
</dbReference>
<dbReference type="GO" id="GO:0005737">
    <property type="term" value="C:cytoplasm"/>
    <property type="evidence" value="ECO:0007669"/>
    <property type="project" value="TreeGrafter"/>
</dbReference>
<dbReference type="AlphaFoldDB" id="A0A3Q0G0R2"/>
<dbReference type="PANTHER" id="PTHR23120">
    <property type="entry name" value="MAESTRO-RELATED HEAT DOMAIN-CONTAINING"/>
    <property type="match status" value="1"/>
</dbReference>
<accession>A0A3Q0G0R2</accession>
<evidence type="ECO:0000259" key="3">
    <source>
        <dbReference type="Pfam" id="PF23227"/>
    </source>
</evidence>
<evidence type="ECO:0000313" key="4">
    <source>
        <dbReference type="Proteomes" id="UP000189705"/>
    </source>
</evidence>
<dbReference type="InterPro" id="IPR055406">
    <property type="entry name" value="HEAT_Maestro"/>
</dbReference>
<dbReference type="Gene3D" id="1.25.10.10">
    <property type="entry name" value="Leucine-rich Repeat Variant"/>
    <property type="match status" value="1"/>
</dbReference>
<dbReference type="InterPro" id="IPR045206">
    <property type="entry name" value="Maestro_heat-like_prot"/>
</dbReference>
<dbReference type="InterPro" id="IPR011989">
    <property type="entry name" value="ARM-like"/>
</dbReference>
<name>A0A3Q0G0R2_ALLSI</name>
<dbReference type="InterPro" id="IPR048465">
    <property type="entry name" value="Maestro-like_HEAT"/>
</dbReference>
<dbReference type="Pfam" id="PF23227">
    <property type="entry name" value="HEAT_MROH2B_C"/>
    <property type="match status" value="1"/>
</dbReference>
<protein>
    <submittedName>
        <fullName evidence="5">Maestro heat-like repeat-containing protein family member 2B</fullName>
    </submittedName>
</protein>
<feature type="domain" description="Maestro/Maestro-like HEAT-repeats" evidence="3">
    <location>
        <begin position="259"/>
        <end position="419"/>
    </location>
</feature>
<dbReference type="KEGG" id="asn:112549039"/>
<dbReference type="PANTHER" id="PTHR23120:SF22">
    <property type="entry name" value="MAESTRO HEAT-LIKE REPEAT-CONTAINING PROTEIN FAMILY MEMBER 2B"/>
    <property type="match status" value="1"/>
</dbReference>
<feature type="domain" description="Maestro-like HEAT-repeats" evidence="2">
    <location>
        <begin position="1"/>
        <end position="107"/>
    </location>
</feature>
<sequence>MTLLNGMLRASPTCATAGGHWLLSIIKEHGEALLEEVQDILGTIMMHMPTMQEGCMKGFLLEAVASLAGFHVEAVTSSLLCRPLPMDSDTSELWRAMSGGDDFSIHVLHLLLAKLDHQAETDCSSAEDTAAFGPLAATCAALEIISTLQCGQVLRDMLPAMLRALVEQTSHTVGQKMPAPGGSLCSITEGQVHVVGNPCRLSMEALACTISKGIGESVAASLCKEGTWPLLECPETHHEGVCQLDEALLTPALLLRPERAKDSNYAVRRMAARALGNVAHGAPAQLKHHRTLILDTLVQASFVPSADEVMTEGMISLAKVLSQLGTSTGPVILAVGTHVRAFFDHKDDALCTASFALFGTLAGCLRKKWHSWYKTQVRQSWAALLLHLQDPNKEVAKECRRAVGLCCPYLGLRRVQGVLAFYVQGSEVSGEGLVVTSLSRGHPGAGGNL</sequence>
<dbReference type="RefSeq" id="XP_025051638.1">
    <property type="nucleotide sequence ID" value="XM_025195853.1"/>
</dbReference>
<reference evidence="5" key="1">
    <citation type="submission" date="2025-08" db="UniProtKB">
        <authorList>
            <consortium name="RefSeq"/>
        </authorList>
    </citation>
    <scope>IDENTIFICATION</scope>
</reference>
<dbReference type="SUPFAM" id="SSF48371">
    <property type="entry name" value="ARM repeat"/>
    <property type="match status" value="1"/>
</dbReference>
<organism evidence="4 5">
    <name type="scientific">Alligator sinensis</name>
    <name type="common">Chinese alligator</name>
    <dbReference type="NCBI Taxonomy" id="38654"/>
    <lineage>
        <taxon>Eukaryota</taxon>
        <taxon>Metazoa</taxon>
        <taxon>Chordata</taxon>
        <taxon>Craniata</taxon>
        <taxon>Vertebrata</taxon>
        <taxon>Euteleostomi</taxon>
        <taxon>Archelosauria</taxon>
        <taxon>Archosauria</taxon>
        <taxon>Crocodylia</taxon>
        <taxon>Alligatoridae</taxon>
        <taxon>Alligatorinae</taxon>
        <taxon>Alligator</taxon>
    </lineage>
</organism>
<gene>
    <name evidence="5" type="primary">LOC112549039</name>
</gene>
<dbReference type="InParanoid" id="A0A3Q0G0R2"/>
<dbReference type="GeneID" id="112549039"/>
<dbReference type="InterPro" id="IPR016024">
    <property type="entry name" value="ARM-type_fold"/>
</dbReference>
<keyword evidence="4" id="KW-1185">Reference proteome</keyword>
<evidence type="ECO:0000259" key="2">
    <source>
        <dbReference type="Pfam" id="PF21047"/>
    </source>
</evidence>